<keyword evidence="3" id="KW-1185">Reference proteome</keyword>
<protein>
    <submittedName>
        <fullName evidence="2">Uncharacterized protein</fullName>
    </submittedName>
</protein>
<dbReference type="VEuPathDB" id="VectorBase:RSAN_050286"/>
<evidence type="ECO:0000256" key="1">
    <source>
        <dbReference type="SAM" id="MobiDB-lite"/>
    </source>
</evidence>
<accession>A0A9D4PNR7</accession>
<dbReference type="Proteomes" id="UP000821837">
    <property type="component" value="Chromosome 6"/>
</dbReference>
<feature type="region of interest" description="Disordered" evidence="1">
    <location>
        <begin position="130"/>
        <end position="326"/>
    </location>
</feature>
<feature type="compositionally biased region" description="Low complexity" evidence="1">
    <location>
        <begin position="164"/>
        <end position="173"/>
    </location>
</feature>
<evidence type="ECO:0000313" key="3">
    <source>
        <dbReference type="Proteomes" id="UP000821837"/>
    </source>
</evidence>
<feature type="compositionally biased region" description="Basic residues" evidence="1">
    <location>
        <begin position="203"/>
        <end position="222"/>
    </location>
</feature>
<dbReference type="AlphaFoldDB" id="A0A9D4PNR7"/>
<dbReference type="EMBL" id="JABSTV010001252">
    <property type="protein sequence ID" value="KAH7946842.1"/>
    <property type="molecule type" value="Genomic_DNA"/>
</dbReference>
<sequence>MISRSLKSGADGAVAVEAAVGEAVMRFNLGTHNASSSILRELQVEQTAKLTLRLYDDAENIVQGDGVRCVVSIAYVSGIQVWNGGRAWLCGPLIVVLVGIRVRRRLRHVSHSWTPSLWWQKRAELAKASAKRCTKAPRTRPEVTKRPLLVRASEEPSGTPKGGLQSAARASPAQPAPPPLSSQDPEIDTDTESRDSWTPSLWRQKRAALVKAPAKRSTKAPRTRPEVTKRPLLVRASEESSEAAKGGLQNEARASVVQPPPRPVSFQDSEIDEDTDSTGTNSWTPSLSRQKWAVLPKAAAKRSKKAPSTTPPEVSKRPLIETSDVT</sequence>
<reference evidence="2" key="1">
    <citation type="journal article" date="2020" name="Cell">
        <title>Large-Scale Comparative Analyses of Tick Genomes Elucidate Their Genetic Diversity and Vector Capacities.</title>
        <authorList>
            <consortium name="Tick Genome and Microbiome Consortium (TIGMIC)"/>
            <person name="Jia N."/>
            <person name="Wang J."/>
            <person name="Shi W."/>
            <person name="Du L."/>
            <person name="Sun Y."/>
            <person name="Zhan W."/>
            <person name="Jiang J.F."/>
            <person name="Wang Q."/>
            <person name="Zhang B."/>
            <person name="Ji P."/>
            <person name="Bell-Sakyi L."/>
            <person name="Cui X.M."/>
            <person name="Yuan T.T."/>
            <person name="Jiang B.G."/>
            <person name="Yang W.F."/>
            <person name="Lam T.T."/>
            <person name="Chang Q.C."/>
            <person name="Ding S.J."/>
            <person name="Wang X.J."/>
            <person name="Zhu J.G."/>
            <person name="Ruan X.D."/>
            <person name="Zhao L."/>
            <person name="Wei J.T."/>
            <person name="Ye R.Z."/>
            <person name="Que T.C."/>
            <person name="Du C.H."/>
            <person name="Zhou Y.H."/>
            <person name="Cheng J.X."/>
            <person name="Dai P.F."/>
            <person name="Guo W.B."/>
            <person name="Han X.H."/>
            <person name="Huang E.J."/>
            <person name="Li L.F."/>
            <person name="Wei W."/>
            <person name="Gao Y.C."/>
            <person name="Liu J.Z."/>
            <person name="Shao H.Z."/>
            <person name="Wang X."/>
            <person name="Wang C.C."/>
            <person name="Yang T.C."/>
            <person name="Huo Q.B."/>
            <person name="Li W."/>
            <person name="Chen H.Y."/>
            <person name="Chen S.E."/>
            <person name="Zhou L.G."/>
            <person name="Ni X.B."/>
            <person name="Tian J.H."/>
            <person name="Sheng Y."/>
            <person name="Liu T."/>
            <person name="Pan Y.S."/>
            <person name="Xia L.Y."/>
            <person name="Li J."/>
            <person name="Zhao F."/>
            <person name="Cao W.C."/>
        </authorList>
    </citation>
    <scope>NUCLEOTIDE SEQUENCE</scope>
    <source>
        <strain evidence="2">Rsan-2018</strain>
    </source>
</reference>
<comment type="caution">
    <text evidence="2">The sequence shown here is derived from an EMBL/GenBank/DDBJ whole genome shotgun (WGS) entry which is preliminary data.</text>
</comment>
<reference evidence="2" key="2">
    <citation type="submission" date="2021-09" db="EMBL/GenBank/DDBJ databases">
        <authorList>
            <person name="Jia N."/>
            <person name="Wang J."/>
            <person name="Shi W."/>
            <person name="Du L."/>
            <person name="Sun Y."/>
            <person name="Zhan W."/>
            <person name="Jiang J."/>
            <person name="Wang Q."/>
            <person name="Zhang B."/>
            <person name="Ji P."/>
            <person name="Sakyi L.B."/>
            <person name="Cui X."/>
            <person name="Yuan T."/>
            <person name="Jiang B."/>
            <person name="Yang W."/>
            <person name="Lam T.T.-Y."/>
            <person name="Chang Q."/>
            <person name="Ding S."/>
            <person name="Wang X."/>
            <person name="Zhu J."/>
            <person name="Ruan X."/>
            <person name="Zhao L."/>
            <person name="Wei J."/>
            <person name="Que T."/>
            <person name="Du C."/>
            <person name="Cheng J."/>
            <person name="Dai P."/>
            <person name="Han X."/>
            <person name="Huang E."/>
            <person name="Gao Y."/>
            <person name="Liu J."/>
            <person name="Shao H."/>
            <person name="Ye R."/>
            <person name="Li L."/>
            <person name="Wei W."/>
            <person name="Wang X."/>
            <person name="Wang C."/>
            <person name="Huo Q."/>
            <person name="Li W."/>
            <person name="Guo W."/>
            <person name="Chen H."/>
            <person name="Chen S."/>
            <person name="Zhou L."/>
            <person name="Zhou L."/>
            <person name="Ni X."/>
            <person name="Tian J."/>
            <person name="Zhou Y."/>
            <person name="Sheng Y."/>
            <person name="Liu T."/>
            <person name="Pan Y."/>
            <person name="Xia L."/>
            <person name="Li J."/>
            <person name="Zhao F."/>
            <person name="Cao W."/>
        </authorList>
    </citation>
    <scope>NUCLEOTIDE SEQUENCE</scope>
    <source>
        <strain evidence="2">Rsan-2018</strain>
        <tissue evidence="2">Larvae</tissue>
    </source>
</reference>
<feature type="compositionally biased region" description="Polar residues" evidence="1">
    <location>
        <begin position="277"/>
        <end position="289"/>
    </location>
</feature>
<gene>
    <name evidence="2" type="ORF">HPB52_004967</name>
</gene>
<dbReference type="VEuPathDB" id="VectorBase:RSAN_047550"/>
<evidence type="ECO:0000313" key="2">
    <source>
        <dbReference type="EMBL" id="KAH7946842.1"/>
    </source>
</evidence>
<proteinExistence type="predicted"/>
<organism evidence="2 3">
    <name type="scientific">Rhipicephalus sanguineus</name>
    <name type="common">Brown dog tick</name>
    <name type="synonym">Ixodes sanguineus</name>
    <dbReference type="NCBI Taxonomy" id="34632"/>
    <lineage>
        <taxon>Eukaryota</taxon>
        <taxon>Metazoa</taxon>
        <taxon>Ecdysozoa</taxon>
        <taxon>Arthropoda</taxon>
        <taxon>Chelicerata</taxon>
        <taxon>Arachnida</taxon>
        <taxon>Acari</taxon>
        <taxon>Parasitiformes</taxon>
        <taxon>Ixodida</taxon>
        <taxon>Ixodoidea</taxon>
        <taxon>Ixodidae</taxon>
        <taxon>Rhipicephalinae</taxon>
        <taxon>Rhipicephalus</taxon>
        <taxon>Rhipicephalus</taxon>
    </lineage>
</organism>
<name>A0A9D4PNR7_RHISA</name>